<evidence type="ECO:0000313" key="1">
    <source>
        <dbReference type="EMBL" id="CAG8815040.1"/>
    </source>
</evidence>
<comment type="caution">
    <text evidence="1">The sequence shown here is derived from an EMBL/GenBank/DDBJ whole genome shotgun (WGS) entry which is preliminary data.</text>
</comment>
<reference evidence="1" key="1">
    <citation type="submission" date="2021-06" db="EMBL/GenBank/DDBJ databases">
        <authorList>
            <person name="Kallberg Y."/>
            <person name="Tangrot J."/>
            <person name="Rosling A."/>
        </authorList>
    </citation>
    <scope>NUCLEOTIDE SEQUENCE</scope>
    <source>
        <strain evidence="1">MA461A</strain>
    </source>
</reference>
<gene>
    <name evidence="1" type="ORF">RPERSI_LOCUS24127</name>
</gene>
<organism evidence="1 2">
    <name type="scientific">Racocetra persica</name>
    <dbReference type="NCBI Taxonomy" id="160502"/>
    <lineage>
        <taxon>Eukaryota</taxon>
        <taxon>Fungi</taxon>
        <taxon>Fungi incertae sedis</taxon>
        <taxon>Mucoromycota</taxon>
        <taxon>Glomeromycotina</taxon>
        <taxon>Glomeromycetes</taxon>
        <taxon>Diversisporales</taxon>
        <taxon>Gigasporaceae</taxon>
        <taxon>Racocetra</taxon>
    </lineage>
</organism>
<dbReference type="EMBL" id="CAJVQC010076850">
    <property type="protein sequence ID" value="CAG8815040.1"/>
    <property type="molecule type" value="Genomic_DNA"/>
</dbReference>
<sequence>VPNLWYGILFVSMLIIAIILGYTTGANLPFWAVLLAISLAVLMVIPIGIIQAVSNWQLGLNVMTELVCGFLLPGNAIGNVYFKTYGYMSLFQCLLFVQDLKLGHYMKIPPKSMFVAQIWGTFVGIFVNYWTLAMIIQTKRPYLDVWGLIGPARTFGRDSIYNVLLWGFLIGGFLPIPFYLLHKKFPNAKFNLVNVPVILNGLSLFPGTYSNFLITGFLTSFLSQFYAFRFQKKWWTKYNYVMSAAFDAGAQIMTIVSFIFLTGILQ</sequence>
<feature type="non-terminal residue" evidence="1">
    <location>
        <position position="266"/>
    </location>
</feature>
<dbReference type="Proteomes" id="UP000789920">
    <property type="component" value="Unassembled WGS sequence"/>
</dbReference>
<name>A0ACA9RXU2_9GLOM</name>
<keyword evidence="2" id="KW-1185">Reference proteome</keyword>
<protein>
    <submittedName>
        <fullName evidence="1">9808_t:CDS:1</fullName>
    </submittedName>
</protein>
<accession>A0ACA9RXU2</accession>
<proteinExistence type="predicted"/>
<feature type="non-terminal residue" evidence="1">
    <location>
        <position position="1"/>
    </location>
</feature>
<evidence type="ECO:0000313" key="2">
    <source>
        <dbReference type="Proteomes" id="UP000789920"/>
    </source>
</evidence>